<organism evidence="15 16">
    <name type="scientific">Monodelphis domestica</name>
    <name type="common">Gray short-tailed opossum</name>
    <dbReference type="NCBI Taxonomy" id="13616"/>
    <lineage>
        <taxon>Eukaryota</taxon>
        <taxon>Metazoa</taxon>
        <taxon>Chordata</taxon>
        <taxon>Craniata</taxon>
        <taxon>Vertebrata</taxon>
        <taxon>Euteleostomi</taxon>
        <taxon>Mammalia</taxon>
        <taxon>Metatheria</taxon>
        <taxon>Didelphimorphia</taxon>
        <taxon>Didelphidae</taxon>
        <taxon>Monodelphis</taxon>
    </lineage>
</organism>
<comment type="similarity">
    <text evidence="3 13">Belongs to the G-protein coupled receptor 1 family.</text>
</comment>
<evidence type="ECO:0000313" key="16">
    <source>
        <dbReference type="Proteomes" id="UP000002280"/>
    </source>
</evidence>
<dbReference type="OMA" id="VCWIFNI"/>
<keyword evidence="8 13" id="KW-0297">G-protein coupled receptor</keyword>
<keyword evidence="7 13" id="KW-1133">Transmembrane helix</keyword>
<feature type="transmembrane region" description="Helical" evidence="13">
    <location>
        <begin position="128"/>
        <end position="149"/>
    </location>
</feature>
<dbReference type="GeneTree" id="ENSGT00960000186612"/>
<dbReference type="GO" id="GO:0005886">
    <property type="term" value="C:plasma membrane"/>
    <property type="evidence" value="ECO:0000318"/>
    <property type="project" value="GO_Central"/>
</dbReference>
<feature type="domain" description="G-protein coupled receptors family 1 profile" evidence="14">
    <location>
        <begin position="22"/>
        <end position="281"/>
    </location>
</feature>
<reference evidence="15 16" key="1">
    <citation type="journal article" date="2007" name="Nature">
        <title>Genome of the marsupial Monodelphis domestica reveals innovation in non-coding sequences.</title>
        <authorList>
            <person name="Mikkelsen T.S."/>
            <person name="Wakefield M.J."/>
            <person name="Aken B."/>
            <person name="Amemiya C.T."/>
            <person name="Chang J.L."/>
            <person name="Duke S."/>
            <person name="Garber M."/>
            <person name="Gentles A.J."/>
            <person name="Goodstadt L."/>
            <person name="Heger A."/>
            <person name="Jurka J."/>
            <person name="Kamal M."/>
            <person name="Mauceli E."/>
            <person name="Searle S.M."/>
            <person name="Sharpe T."/>
            <person name="Baker M.L."/>
            <person name="Batzer M.A."/>
            <person name="Benos P.V."/>
            <person name="Belov K."/>
            <person name="Clamp M."/>
            <person name="Cook A."/>
            <person name="Cuff J."/>
            <person name="Das R."/>
            <person name="Davidow L."/>
            <person name="Deakin J.E."/>
            <person name="Fazzari M.J."/>
            <person name="Glass J.L."/>
            <person name="Grabherr M."/>
            <person name="Greally J.M."/>
            <person name="Gu W."/>
            <person name="Hore T.A."/>
            <person name="Huttley G.A."/>
            <person name="Kleber M."/>
            <person name="Jirtle R.L."/>
            <person name="Koina E."/>
            <person name="Lee J.T."/>
            <person name="Mahony S."/>
            <person name="Marra M.A."/>
            <person name="Miller R.D."/>
            <person name="Nicholls R.D."/>
            <person name="Oda M."/>
            <person name="Papenfuss A.T."/>
            <person name="Parra Z.E."/>
            <person name="Pollock D.D."/>
            <person name="Ray D.A."/>
            <person name="Schein J.E."/>
            <person name="Speed T.P."/>
            <person name="Thompson K."/>
            <person name="VandeBerg J.L."/>
            <person name="Wade C.M."/>
            <person name="Walker J.A."/>
            <person name="Waters P.D."/>
            <person name="Webber C."/>
            <person name="Weidman J.R."/>
            <person name="Xie X."/>
            <person name="Zody M.C."/>
            <person name="Baldwin J."/>
            <person name="Abdouelleil A."/>
            <person name="Abdulkadir J."/>
            <person name="Abebe A."/>
            <person name="Abera B."/>
            <person name="Abreu J."/>
            <person name="Acer S.C."/>
            <person name="Aftuck L."/>
            <person name="Alexander A."/>
            <person name="An P."/>
            <person name="Anderson E."/>
            <person name="Anderson S."/>
            <person name="Arachi H."/>
            <person name="Azer M."/>
            <person name="Bachantsang P."/>
            <person name="Barry A."/>
            <person name="Bayul T."/>
            <person name="Berlin A."/>
            <person name="Bessette D."/>
            <person name="Bloom T."/>
            <person name="Bloom T."/>
            <person name="Boguslavskiy L."/>
            <person name="Bonnet C."/>
            <person name="Boukhgalter B."/>
            <person name="Bourzgui I."/>
            <person name="Brown A."/>
            <person name="Cahill P."/>
            <person name="Channer S."/>
            <person name="Cheshatsang Y."/>
            <person name="Chuda L."/>
            <person name="Citroen M."/>
            <person name="Collymore A."/>
            <person name="Cooke P."/>
            <person name="Costello M."/>
            <person name="D'Aco K."/>
            <person name="Daza R."/>
            <person name="De Haan G."/>
            <person name="DeGray S."/>
            <person name="DeMaso C."/>
            <person name="Dhargay N."/>
            <person name="Dooley K."/>
            <person name="Dooley E."/>
            <person name="Doricent M."/>
            <person name="Dorje P."/>
            <person name="Dorjee K."/>
            <person name="Dupes A."/>
            <person name="Elong R."/>
            <person name="Falk J."/>
            <person name="Farina A."/>
            <person name="Faro S."/>
            <person name="Ferguson D."/>
            <person name="Fisher S."/>
            <person name="Foley C.D."/>
            <person name="Franke A."/>
            <person name="Friedrich D."/>
            <person name="Gadbois L."/>
            <person name="Gearin G."/>
            <person name="Gearin C.R."/>
            <person name="Giannoukos G."/>
            <person name="Goode T."/>
            <person name="Graham J."/>
            <person name="Grandbois E."/>
            <person name="Grewal S."/>
            <person name="Gyaltsen K."/>
            <person name="Hafez N."/>
            <person name="Hagos B."/>
            <person name="Hall J."/>
            <person name="Henson C."/>
            <person name="Hollinger A."/>
            <person name="Honan T."/>
            <person name="Huard M.D."/>
            <person name="Hughes L."/>
            <person name="Hurhula B."/>
            <person name="Husby M.E."/>
            <person name="Kamat A."/>
            <person name="Kanga B."/>
            <person name="Kashin S."/>
            <person name="Khazanovich D."/>
            <person name="Kisner P."/>
            <person name="Lance K."/>
            <person name="Lara M."/>
            <person name="Lee W."/>
            <person name="Lennon N."/>
            <person name="Letendre F."/>
            <person name="LeVine R."/>
            <person name="Lipovsky A."/>
            <person name="Liu X."/>
            <person name="Liu J."/>
            <person name="Liu S."/>
            <person name="Lokyitsang T."/>
            <person name="Lokyitsang Y."/>
            <person name="Lubonja R."/>
            <person name="Lui A."/>
            <person name="MacDonald P."/>
            <person name="Magnisalis V."/>
            <person name="Maru K."/>
            <person name="Matthews C."/>
            <person name="McCusker W."/>
            <person name="McDonough S."/>
            <person name="Mehta T."/>
            <person name="Meldrim J."/>
            <person name="Meneus L."/>
            <person name="Mihai O."/>
            <person name="Mihalev A."/>
            <person name="Mihova T."/>
            <person name="Mittelman R."/>
            <person name="Mlenga V."/>
            <person name="Montmayeur A."/>
            <person name="Mulrain L."/>
            <person name="Navidi A."/>
            <person name="Naylor J."/>
            <person name="Negash T."/>
            <person name="Nguyen T."/>
            <person name="Nguyen N."/>
            <person name="Nicol R."/>
            <person name="Norbu C."/>
            <person name="Norbu N."/>
            <person name="Novod N."/>
            <person name="O'Neill B."/>
            <person name="Osman S."/>
            <person name="Markiewicz E."/>
            <person name="Oyono O.L."/>
            <person name="Patti C."/>
            <person name="Phunkhang P."/>
            <person name="Pierre F."/>
            <person name="Priest M."/>
            <person name="Raghuraman S."/>
            <person name="Rege F."/>
            <person name="Reyes R."/>
            <person name="Rise C."/>
            <person name="Rogov P."/>
            <person name="Ross K."/>
            <person name="Ryan E."/>
            <person name="Settipalli S."/>
            <person name="Shea T."/>
            <person name="Sherpa N."/>
            <person name="Shi L."/>
            <person name="Shih D."/>
            <person name="Sparrow T."/>
            <person name="Spaulding J."/>
            <person name="Stalker J."/>
            <person name="Stange-Thomann N."/>
            <person name="Stavropoulos S."/>
            <person name="Stone C."/>
            <person name="Strader C."/>
            <person name="Tesfaye S."/>
            <person name="Thomson T."/>
            <person name="Thoulutsang Y."/>
            <person name="Thoulutsang D."/>
            <person name="Topham K."/>
            <person name="Topping I."/>
            <person name="Tsamla T."/>
            <person name="Vassiliev H."/>
            <person name="Vo A."/>
            <person name="Wangchuk T."/>
            <person name="Wangdi T."/>
            <person name="Weiand M."/>
            <person name="Wilkinson J."/>
            <person name="Wilson A."/>
            <person name="Yadav S."/>
            <person name="Young G."/>
            <person name="Yu Q."/>
            <person name="Zembek L."/>
            <person name="Zhong D."/>
            <person name="Zimmer A."/>
            <person name="Zwirko Z."/>
            <person name="Jaffe D.B."/>
            <person name="Alvarez P."/>
            <person name="Brockman W."/>
            <person name="Butler J."/>
            <person name="Chin C."/>
            <person name="Gnerre S."/>
            <person name="MacCallum I."/>
            <person name="Graves J.A."/>
            <person name="Ponting C.P."/>
            <person name="Breen M."/>
            <person name="Samollow P.B."/>
            <person name="Lander E.S."/>
            <person name="Lindblad-Toh K."/>
        </authorList>
    </citation>
    <scope>NUCLEOTIDE SEQUENCE [LARGE SCALE GENOMIC DNA]</scope>
</reference>
<dbReference type="PROSITE" id="PS50262">
    <property type="entry name" value="G_PROTEIN_RECEP_F1_2"/>
    <property type="match status" value="1"/>
</dbReference>
<evidence type="ECO:0000256" key="3">
    <source>
        <dbReference type="ARBA" id="ARBA00010663"/>
    </source>
</evidence>
<keyword evidence="6 13" id="KW-0812">Transmembrane</keyword>
<dbReference type="GO" id="GO:0007606">
    <property type="term" value="P:sensory perception of chemical stimulus"/>
    <property type="evidence" value="ECO:0007669"/>
    <property type="project" value="UniProtKB-ARBA"/>
</dbReference>
<evidence type="ECO:0000259" key="14">
    <source>
        <dbReference type="PROSITE" id="PS50262"/>
    </source>
</evidence>
<dbReference type="PANTHER" id="PTHR24062">
    <property type="entry name" value="VOMERONASAL TYPE-1 RECEPTOR"/>
    <property type="match status" value="1"/>
</dbReference>
<comment type="function">
    <text evidence="1">Putative pheromone receptor.</text>
</comment>
<protein>
    <recommendedName>
        <fullName evidence="13">Vomeronasal type-1 receptor</fullName>
    </recommendedName>
</protein>
<keyword evidence="5 13" id="KW-0589">Pheromone response</keyword>
<evidence type="ECO:0000256" key="6">
    <source>
        <dbReference type="ARBA" id="ARBA00022692"/>
    </source>
</evidence>
<keyword evidence="16" id="KW-1185">Reference proteome</keyword>
<evidence type="ECO:0000256" key="13">
    <source>
        <dbReference type="RuleBase" id="RU364061"/>
    </source>
</evidence>
<dbReference type="SUPFAM" id="SSF81321">
    <property type="entry name" value="Family A G protein-coupled receptor-like"/>
    <property type="match status" value="1"/>
</dbReference>
<feature type="transmembrane region" description="Helical" evidence="13">
    <location>
        <begin position="186"/>
        <end position="203"/>
    </location>
</feature>
<dbReference type="Proteomes" id="UP000002280">
    <property type="component" value="Chromosome 3"/>
</dbReference>
<evidence type="ECO:0000256" key="12">
    <source>
        <dbReference type="ARBA" id="ARBA00023224"/>
    </source>
</evidence>
<evidence type="ECO:0000256" key="10">
    <source>
        <dbReference type="ARBA" id="ARBA00023170"/>
    </source>
</evidence>
<keyword evidence="9 13" id="KW-0472">Membrane</keyword>
<dbReference type="Ensembl" id="ENSMODT00000070543.1">
    <property type="protein sequence ID" value="ENSMODP00000054814.1"/>
    <property type="gene ID" value="ENSMODG00000039528.1"/>
</dbReference>
<dbReference type="Pfam" id="PF03402">
    <property type="entry name" value="V1R"/>
    <property type="match status" value="1"/>
</dbReference>
<dbReference type="KEGG" id="mdo:100312326"/>
<evidence type="ECO:0000256" key="11">
    <source>
        <dbReference type="ARBA" id="ARBA00023180"/>
    </source>
</evidence>
<dbReference type="RefSeq" id="NP_001160973.1">
    <property type="nucleotide sequence ID" value="NM_001167501.1"/>
</dbReference>
<dbReference type="GO" id="GO:0005550">
    <property type="term" value="F:pheromone binding"/>
    <property type="evidence" value="ECO:0000318"/>
    <property type="project" value="GO_Central"/>
</dbReference>
<gene>
    <name evidence="15" type="primary">monDomV1R1220</name>
</gene>
<evidence type="ECO:0000256" key="4">
    <source>
        <dbReference type="ARBA" id="ARBA00022475"/>
    </source>
</evidence>
<comment type="subcellular location">
    <subcellularLocation>
        <location evidence="2 13">Cell membrane</location>
        <topology evidence="2 13">Multi-pass membrane protein</topology>
    </subcellularLocation>
</comment>
<dbReference type="AlphaFoldDB" id="A0A5F8H5J5"/>
<dbReference type="InterPro" id="IPR017452">
    <property type="entry name" value="GPCR_Rhodpsn_7TM"/>
</dbReference>
<keyword evidence="12 13" id="KW-0807">Transducer</keyword>
<keyword evidence="11" id="KW-0325">Glycoprotein</keyword>
<dbReference type="Gene3D" id="1.20.1070.10">
    <property type="entry name" value="Rhodopsin 7-helix transmembrane proteins"/>
    <property type="match status" value="1"/>
</dbReference>
<feature type="transmembrane region" description="Helical" evidence="13">
    <location>
        <begin position="85"/>
        <end position="108"/>
    </location>
</feature>
<evidence type="ECO:0000256" key="2">
    <source>
        <dbReference type="ARBA" id="ARBA00004651"/>
    </source>
</evidence>
<name>A0A5F8H5J5_MONDO</name>
<accession>A0A5F8H5J5</accession>
<dbReference type="InParanoid" id="A0A5F8H5J5"/>
<sequence>MLTSNVCFGIIFFFQTTVGTLANFFLLLLYIFNFLHNYKSRPLLLILTQIILANITMLVIKGSPEMLHAFQMKNFLDDIGCKMMFFLYRIAHGLSVCFTCLLCIFQAIIISPNNSTLSEFKSRVPEYIPSFCLVCWIFNILLEIPVLIFVRQARITTNNTIESNILYCSLEMFIEMYFIMTTLRNVLCVGIMLWSSSYMVVLLHRHHQQVQNIHSTSFLSRVPPEIRATQTILLLMGIFVSFYLLHTISLISVTYLDKNGQWLTFSPILSLSFSTLCPFVLLPKAPKHNCILWTRKDADSILS</sequence>
<proteinExistence type="inferred from homology"/>
<evidence type="ECO:0000256" key="9">
    <source>
        <dbReference type="ARBA" id="ARBA00023136"/>
    </source>
</evidence>
<feature type="transmembrane region" description="Helical" evidence="13">
    <location>
        <begin position="7"/>
        <end position="31"/>
    </location>
</feature>
<dbReference type="CTD" id="100312326"/>
<evidence type="ECO:0000313" key="15">
    <source>
        <dbReference type="Ensembl" id="ENSMODP00000054814.1"/>
    </source>
</evidence>
<dbReference type="InterPro" id="IPR004072">
    <property type="entry name" value="Vmron_rcpt_1"/>
</dbReference>
<evidence type="ECO:0000256" key="1">
    <source>
        <dbReference type="ARBA" id="ARBA00003878"/>
    </source>
</evidence>
<dbReference type="GO" id="GO:0016503">
    <property type="term" value="F:pheromone receptor activity"/>
    <property type="evidence" value="ECO:0007669"/>
    <property type="project" value="InterPro"/>
</dbReference>
<dbReference type="Bgee" id="ENSMODG00000039528">
    <property type="expression patterns" value="Expressed in skeleton of lower jaw"/>
</dbReference>
<dbReference type="FunFam" id="1.20.1070.10:FF:000033">
    <property type="entry name" value="Vomeronasal type-1 receptor"/>
    <property type="match status" value="1"/>
</dbReference>
<keyword evidence="10 13" id="KW-0675">Receptor</keyword>
<dbReference type="PRINTS" id="PR01534">
    <property type="entry name" value="VOMERONASL1R"/>
</dbReference>
<reference evidence="15" key="2">
    <citation type="submission" date="2025-08" db="UniProtKB">
        <authorList>
            <consortium name="Ensembl"/>
        </authorList>
    </citation>
    <scope>IDENTIFICATION</scope>
</reference>
<keyword evidence="4 13" id="KW-1003">Cell membrane</keyword>
<feature type="transmembrane region" description="Helical" evidence="13">
    <location>
        <begin position="262"/>
        <end position="282"/>
    </location>
</feature>
<evidence type="ECO:0000256" key="7">
    <source>
        <dbReference type="ARBA" id="ARBA00022989"/>
    </source>
</evidence>
<dbReference type="GeneID" id="100312326"/>
<dbReference type="OrthoDB" id="9606139at2759"/>
<dbReference type="GO" id="GO:0019236">
    <property type="term" value="P:response to pheromone"/>
    <property type="evidence" value="ECO:0007669"/>
    <property type="project" value="UniProtKB-KW"/>
</dbReference>
<feature type="transmembrane region" description="Helical" evidence="13">
    <location>
        <begin position="231"/>
        <end position="256"/>
    </location>
</feature>
<evidence type="ECO:0000256" key="8">
    <source>
        <dbReference type="ARBA" id="ARBA00023040"/>
    </source>
</evidence>
<evidence type="ECO:0000256" key="5">
    <source>
        <dbReference type="ARBA" id="ARBA00022507"/>
    </source>
</evidence>
<reference evidence="15" key="3">
    <citation type="submission" date="2025-09" db="UniProtKB">
        <authorList>
            <consortium name="Ensembl"/>
        </authorList>
    </citation>
    <scope>IDENTIFICATION</scope>
</reference>